<feature type="compositionally biased region" description="Acidic residues" evidence="2">
    <location>
        <begin position="99"/>
        <end position="112"/>
    </location>
</feature>
<keyword evidence="6" id="KW-1185">Reference proteome</keyword>
<dbReference type="InterPro" id="IPR050373">
    <property type="entry name" value="Fibrinogen_C-term_domain"/>
</dbReference>
<sequence length="477" mass="53395">MAPRPVSVVWKVLFVLVIAIVAASDGKPNGTACHLKKSCTSLETMEDQDADLDSKKRICTLAVQAGLMPDDGDCGEPDQTENLVDSLRGLLDFEENEMSDQAGDGENDEGMPVEESQGYSEDESDIDREDPSDPEGQRQELSRAVDTAQASESTPETLCQLKQRCALMAVKVTPQDHDYEIMKDVCQLAHKKMDVNGNITCEPVEMTAEESQGDSAEETDGEDTSDPEDQSERRELSQSLHDYQSRAYKPHFDDCSEVYAAQHMFGSIRSGVYRIQPAHSGSFYAYCDMTTDGGGWTVIQRRFDGTLHFNRPFNDYKYGFGSASREQWLGLQNIYRITAQTTYELYVELVDWSGYVRYAKYSSFRVGGGDFYQLSLGSYSGNAGNGLAYHNGKKFSAGDRDQDTAGGNCAALYYNGGGWWYGNCAHSALNGPYFRPSDRTSYSGYGIWWYHFSPSTYRYYLRKSKMMIRPADFRTGK</sequence>
<dbReference type="AlphaFoldDB" id="A0A8J9VIQ1"/>
<feature type="region of interest" description="Disordered" evidence="2">
    <location>
        <begin position="207"/>
        <end position="238"/>
    </location>
</feature>
<keyword evidence="3" id="KW-0732">Signal</keyword>
<accession>A0A8J9VIQ1</accession>
<proteinExistence type="predicted"/>
<dbReference type="InterPro" id="IPR014716">
    <property type="entry name" value="Fibrinogen_a/b/g_C_1"/>
</dbReference>
<dbReference type="PANTHER" id="PTHR19143:SF394">
    <property type="entry name" value="ANGIOPOIETIN-RELATED PROTEIN 3-LIKE"/>
    <property type="match status" value="1"/>
</dbReference>
<dbReference type="PROSITE" id="PS00514">
    <property type="entry name" value="FIBRINOGEN_C_1"/>
    <property type="match status" value="1"/>
</dbReference>
<dbReference type="NCBIfam" id="NF040941">
    <property type="entry name" value="GGGWT_bact"/>
    <property type="match status" value="1"/>
</dbReference>
<dbReference type="PANTHER" id="PTHR19143">
    <property type="entry name" value="FIBRINOGEN/TENASCIN/ANGIOPOEITIN"/>
    <property type="match status" value="1"/>
</dbReference>
<dbReference type="Gene3D" id="3.90.215.10">
    <property type="entry name" value="Gamma Fibrinogen, chain A, domain 1"/>
    <property type="match status" value="1"/>
</dbReference>
<dbReference type="Proteomes" id="UP000838412">
    <property type="component" value="Chromosome 10"/>
</dbReference>
<dbReference type="CDD" id="cd00087">
    <property type="entry name" value="FReD"/>
    <property type="match status" value="1"/>
</dbReference>
<dbReference type="EMBL" id="OV696695">
    <property type="protein sequence ID" value="CAH1238476.1"/>
    <property type="molecule type" value="Genomic_DNA"/>
</dbReference>
<keyword evidence="1" id="KW-1015">Disulfide bond</keyword>
<evidence type="ECO:0000313" key="6">
    <source>
        <dbReference type="Proteomes" id="UP000838412"/>
    </source>
</evidence>
<protein>
    <submittedName>
        <fullName evidence="5">ANGPTL1 protein</fullName>
    </submittedName>
</protein>
<evidence type="ECO:0000313" key="5">
    <source>
        <dbReference type="EMBL" id="CAH1238476.1"/>
    </source>
</evidence>
<evidence type="ECO:0000259" key="4">
    <source>
        <dbReference type="PROSITE" id="PS51406"/>
    </source>
</evidence>
<dbReference type="OrthoDB" id="7972392at2759"/>
<dbReference type="InterPro" id="IPR036056">
    <property type="entry name" value="Fibrinogen-like_C"/>
</dbReference>
<dbReference type="GO" id="GO:0005615">
    <property type="term" value="C:extracellular space"/>
    <property type="evidence" value="ECO:0007669"/>
    <property type="project" value="TreeGrafter"/>
</dbReference>
<dbReference type="InterPro" id="IPR002181">
    <property type="entry name" value="Fibrinogen_a/b/g_C_dom"/>
</dbReference>
<organism evidence="5 6">
    <name type="scientific">Branchiostoma lanceolatum</name>
    <name type="common">Common lancelet</name>
    <name type="synonym">Amphioxus lanceolatum</name>
    <dbReference type="NCBI Taxonomy" id="7740"/>
    <lineage>
        <taxon>Eukaryota</taxon>
        <taxon>Metazoa</taxon>
        <taxon>Chordata</taxon>
        <taxon>Cephalochordata</taxon>
        <taxon>Leptocardii</taxon>
        <taxon>Amphioxiformes</taxon>
        <taxon>Branchiostomatidae</taxon>
        <taxon>Branchiostoma</taxon>
    </lineage>
</organism>
<dbReference type="PROSITE" id="PS51406">
    <property type="entry name" value="FIBRINOGEN_C_2"/>
    <property type="match status" value="1"/>
</dbReference>
<evidence type="ECO:0000256" key="3">
    <source>
        <dbReference type="SAM" id="SignalP"/>
    </source>
</evidence>
<gene>
    <name evidence="5" type="primary">ANGPTL1</name>
    <name evidence="5" type="ORF">BLAG_LOCUS3065</name>
</gene>
<evidence type="ECO:0000256" key="1">
    <source>
        <dbReference type="ARBA" id="ARBA00023157"/>
    </source>
</evidence>
<dbReference type="InterPro" id="IPR020837">
    <property type="entry name" value="Fibrinogen_CS"/>
</dbReference>
<dbReference type="SUPFAM" id="SSF56496">
    <property type="entry name" value="Fibrinogen C-terminal domain-like"/>
    <property type="match status" value="1"/>
</dbReference>
<reference evidence="5" key="1">
    <citation type="submission" date="2022-01" db="EMBL/GenBank/DDBJ databases">
        <authorList>
            <person name="Braso-Vives M."/>
        </authorList>
    </citation>
    <scope>NUCLEOTIDE SEQUENCE</scope>
</reference>
<feature type="domain" description="Fibrinogen C-terminal" evidence="4">
    <location>
        <begin position="246"/>
        <end position="472"/>
    </location>
</feature>
<evidence type="ECO:0000256" key="2">
    <source>
        <dbReference type="SAM" id="MobiDB-lite"/>
    </source>
</evidence>
<feature type="signal peptide" evidence="3">
    <location>
        <begin position="1"/>
        <end position="23"/>
    </location>
</feature>
<feature type="chain" id="PRO_5035429876" evidence="3">
    <location>
        <begin position="24"/>
        <end position="477"/>
    </location>
</feature>
<feature type="region of interest" description="Disordered" evidence="2">
    <location>
        <begin position="99"/>
        <end position="155"/>
    </location>
</feature>
<name>A0A8J9VIQ1_BRALA</name>
<dbReference type="Pfam" id="PF00147">
    <property type="entry name" value="Fibrinogen_C"/>
    <property type="match status" value="1"/>
</dbReference>
<feature type="compositionally biased region" description="Basic and acidic residues" evidence="2">
    <location>
        <begin position="129"/>
        <end position="143"/>
    </location>
</feature>
<dbReference type="SMART" id="SM00186">
    <property type="entry name" value="FBG"/>
    <property type="match status" value="1"/>
</dbReference>
<feature type="compositionally biased region" description="Acidic residues" evidence="2">
    <location>
        <begin position="207"/>
        <end position="229"/>
    </location>
</feature>